<dbReference type="InterPro" id="IPR007138">
    <property type="entry name" value="ABM_dom"/>
</dbReference>
<comment type="caution">
    <text evidence="2">The sequence shown here is derived from an EMBL/GenBank/DDBJ whole genome shotgun (WGS) entry which is preliminary data.</text>
</comment>
<keyword evidence="2" id="KW-0560">Oxidoreductase</keyword>
<accession>A0ABW2QG84</accession>
<evidence type="ECO:0000313" key="3">
    <source>
        <dbReference type="Proteomes" id="UP001596501"/>
    </source>
</evidence>
<keyword evidence="3" id="KW-1185">Reference proteome</keyword>
<gene>
    <name evidence="2" type="ORF">ACFQPB_03695</name>
</gene>
<dbReference type="Proteomes" id="UP001596501">
    <property type="component" value="Unassembled WGS sequence"/>
</dbReference>
<dbReference type="EC" id="1.-.-.-" evidence="2"/>
<feature type="domain" description="ABM" evidence="1">
    <location>
        <begin position="5"/>
        <end position="60"/>
    </location>
</feature>
<name>A0ABW2QG84_9BURK</name>
<dbReference type="RefSeq" id="WP_382202422.1">
    <property type="nucleotide sequence ID" value="NZ_JBHTCA010000002.1"/>
</dbReference>
<reference evidence="3" key="1">
    <citation type="journal article" date="2019" name="Int. J. Syst. Evol. Microbiol.">
        <title>The Global Catalogue of Microorganisms (GCM) 10K type strain sequencing project: providing services to taxonomists for standard genome sequencing and annotation.</title>
        <authorList>
            <consortium name="The Broad Institute Genomics Platform"/>
            <consortium name="The Broad Institute Genome Sequencing Center for Infectious Disease"/>
            <person name="Wu L."/>
            <person name="Ma J."/>
        </authorList>
    </citation>
    <scope>NUCLEOTIDE SEQUENCE [LARGE SCALE GENOMIC DNA]</scope>
    <source>
        <strain evidence="3">CGMCC 1.12371</strain>
    </source>
</reference>
<dbReference type="EMBL" id="JBHTCA010000002">
    <property type="protein sequence ID" value="MFC7407952.1"/>
    <property type="molecule type" value="Genomic_DNA"/>
</dbReference>
<organism evidence="2 3">
    <name type="scientific">Hydrogenophaga atypica</name>
    <dbReference type="NCBI Taxonomy" id="249409"/>
    <lineage>
        <taxon>Bacteria</taxon>
        <taxon>Pseudomonadati</taxon>
        <taxon>Pseudomonadota</taxon>
        <taxon>Betaproteobacteria</taxon>
        <taxon>Burkholderiales</taxon>
        <taxon>Comamonadaceae</taxon>
        <taxon>Hydrogenophaga</taxon>
    </lineage>
</organism>
<sequence>MTAFNVVRFRVKPGQETAFVDTHRAMDGNLPGLRQFSLLQTGERSFCVIGEWDDLSALVNARAAMIGNLDRLRPLLEDLGNGLGVTDPVSGEAMLQLRP</sequence>
<evidence type="ECO:0000313" key="2">
    <source>
        <dbReference type="EMBL" id="MFC7407952.1"/>
    </source>
</evidence>
<dbReference type="GO" id="GO:0004497">
    <property type="term" value="F:monooxygenase activity"/>
    <property type="evidence" value="ECO:0007669"/>
    <property type="project" value="UniProtKB-KW"/>
</dbReference>
<protein>
    <submittedName>
        <fullName evidence="2">Antibiotic biosynthesis monooxygenase family protein</fullName>
        <ecNumber evidence="2">1.-.-.-</ecNumber>
    </submittedName>
</protein>
<proteinExistence type="predicted"/>
<evidence type="ECO:0000259" key="1">
    <source>
        <dbReference type="Pfam" id="PF03992"/>
    </source>
</evidence>
<dbReference type="SUPFAM" id="SSF54909">
    <property type="entry name" value="Dimeric alpha+beta barrel"/>
    <property type="match status" value="1"/>
</dbReference>
<dbReference type="InterPro" id="IPR011008">
    <property type="entry name" value="Dimeric_a/b-barrel"/>
</dbReference>
<dbReference type="Pfam" id="PF03992">
    <property type="entry name" value="ABM"/>
    <property type="match status" value="1"/>
</dbReference>
<keyword evidence="2" id="KW-0503">Monooxygenase</keyword>